<dbReference type="EMBL" id="JAKIXB020000021">
    <property type="protein sequence ID" value="KAL1599155.1"/>
    <property type="molecule type" value="Genomic_DNA"/>
</dbReference>
<name>A0ABR3R3Z0_9PLEO</name>
<proteinExistence type="predicted"/>
<comment type="caution">
    <text evidence="1">The sequence shown here is derived from an EMBL/GenBank/DDBJ whole genome shotgun (WGS) entry which is preliminary data.</text>
</comment>
<gene>
    <name evidence="1" type="ORF">SLS59_006607</name>
</gene>
<evidence type="ECO:0000313" key="2">
    <source>
        <dbReference type="Proteomes" id="UP001521222"/>
    </source>
</evidence>
<accession>A0ABR3R3Z0</accession>
<protein>
    <submittedName>
        <fullName evidence="1">Uncharacterized protein</fullName>
    </submittedName>
</protein>
<evidence type="ECO:0000313" key="1">
    <source>
        <dbReference type="EMBL" id="KAL1599155.1"/>
    </source>
</evidence>
<organism evidence="1 2">
    <name type="scientific">Nothophoma quercina</name>
    <dbReference type="NCBI Taxonomy" id="749835"/>
    <lineage>
        <taxon>Eukaryota</taxon>
        <taxon>Fungi</taxon>
        <taxon>Dikarya</taxon>
        <taxon>Ascomycota</taxon>
        <taxon>Pezizomycotina</taxon>
        <taxon>Dothideomycetes</taxon>
        <taxon>Pleosporomycetidae</taxon>
        <taxon>Pleosporales</taxon>
        <taxon>Pleosporineae</taxon>
        <taxon>Didymellaceae</taxon>
        <taxon>Nothophoma</taxon>
    </lineage>
</organism>
<reference evidence="1 2" key="1">
    <citation type="submission" date="2024-02" db="EMBL/GenBank/DDBJ databases">
        <title>De novo assembly and annotation of 12 fungi associated with fruit tree decline syndrome in Ontario, Canada.</title>
        <authorList>
            <person name="Sulman M."/>
            <person name="Ellouze W."/>
            <person name="Ilyukhin E."/>
        </authorList>
    </citation>
    <scope>NUCLEOTIDE SEQUENCE [LARGE SCALE GENOMIC DNA]</scope>
    <source>
        <strain evidence="1 2">M97-236</strain>
    </source>
</reference>
<sequence>MSECLSLSTSLFEKLPREIRDLIYSYICLDDRQLPIGPYYHYRSYDLRSLQNDKSAERVKPDPHTDEWYLEKLSRSHAAAQTIQPDGRIRTDHDVYPADDLVLPENHIFQPAYMGKEVSLEILIMYYEGNKLSVCNVEGGLSTLCASTIKGSDLEFVPIDHIRDLQIRIKCERCTQTNFSTDSELYGRLFAFAVHQEPALQSTVESLAAFRHKMRTSTSNALNIEIVLMSDLIDISHETYRVVNMLQTIRNVVYELMHDRGNITLRVTHQDEQVMAFPRNYTGFFKLTKEQWNYVGTTAQPMLTLLIVVRKNPAMNPAMTGRKTSGFYPSLVTSWTKTNIKDSVATTSIPKNSS</sequence>
<dbReference type="Proteomes" id="UP001521222">
    <property type="component" value="Unassembled WGS sequence"/>
</dbReference>
<keyword evidence="2" id="KW-1185">Reference proteome</keyword>